<name>A0A6L2N878_TANCI</name>
<organism evidence="1">
    <name type="scientific">Tanacetum cinerariifolium</name>
    <name type="common">Dalmatian daisy</name>
    <name type="synonym">Chrysanthemum cinerariifolium</name>
    <dbReference type="NCBI Taxonomy" id="118510"/>
    <lineage>
        <taxon>Eukaryota</taxon>
        <taxon>Viridiplantae</taxon>
        <taxon>Streptophyta</taxon>
        <taxon>Embryophyta</taxon>
        <taxon>Tracheophyta</taxon>
        <taxon>Spermatophyta</taxon>
        <taxon>Magnoliopsida</taxon>
        <taxon>eudicotyledons</taxon>
        <taxon>Gunneridae</taxon>
        <taxon>Pentapetalae</taxon>
        <taxon>asterids</taxon>
        <taxon>campanulids</taxon>
        <taxon>Asterales</taxon>
        <taxon>Asteraceae</taxon>
        <taxon>Asteroideae</taxon>
        <taxon>Anthemideae</taxon>
        <taxon>Anthemidinae</taxon>
        <taxon>Tanacetum</taxon>
    </lineage>
</organism>
<accession>A0A6L2N878</accession>
<evidence type="ECO:0000313" key="1">
    <source>
        <dbReference type="EMBL" id="GEU82393.1"/>
    </source>
</evidence>
<proteinExistence type="predicted"/>
<protein>
    <recommendedName>
        <fullName evidence="2">C3H1-type domain-containing protein</fullName>
    </recommendedName>
</protein>
<sequence>MLLRPFFLDYTMLESLWRNRELNQSELGSNELNESWKPSFNFAKGSFRFGDSCQYVHDANARVTNANSGFSKGRGTSENTTNDLLTKLLAQLAEVQPRTYVVEC</sequence>
<dbReference type="EMBL" id="BKCJ010008470">
    <property type="protein sequence ID" value="GEU82393.1"/>
    <property type="molecule type" value="Genomic_DNA"/>
</dbReference>
<comment type="caution">
    <text evidence="1">The sequence shown here is derived from an EMBL/GenBank/DDBJ whole genome shotgun (WGS) entry which is preliminary data.</text>
</comment>
<dbReference type="AlphaFoldDB" id="A0A6L2N878"/>
<reference evidence="1" key="1">
    <citation type="journal article" date="2019" name="Sci. Rep.">
        <title>Draft genome of Tanacetum cinerariifolium, the natural source of mosquito coil.</title>
        <authorList>
            <person name="Yamashiro T."/>
            <person name="Shiraishi A."/>
            <person name="Satake H."/>
            <person name="Nakayama K."/>
        </authorList>
    </citation>
    <scope>NUCLEOTIDE SEQUENCE</scope>
</reference>
<evidence type="ECO:0008006" key="2">
    <source>
        <dbReference type="Google" id="ProtNLM"/>
    </source>
</evidence>
<gene>
    <name evidence="1" type="ORF">Tci_054371</name>
</gene>